<dbReference type="GO" id="GO:0030681">
    <property type="term" value="C:multimeric ribonuclease P complex"/>
    <property type="evidence" value="ECO:0007669"/>
    <property type="project" value="TreeGrafter"/>
</dbReference>
<sequence>MLCPEVWSFKSPSLNFLFKEGVCNEVNNVENFDMPILNKHYFNHSVAVVLPDTVIIPEELNSALSNNCDYYKLNNVSVSNFLDEEFINSFIKSGETTALCIGSTSNIDTDDCVAITPCGHLILSLVRETYQELGLEGKPSVISRRNPSRYIVHINLKEKTFMPGKKNYERVLKCLKEHVNMKMDFLIAWEPNDDKICPSSVASYFHKKGVEVSLCSPTCTPTKEYNIGVPPLTVDYQDLMEWLGCLLLGIKFQKENSVEDFMSSYELPQGCVHNSQVTLLQWSGFFTTKQLQDLLKTLRKYVESRSEMLWGCLHVQGFTDSPVSWNLQEHTFYTNGDNHYTIFIQPNKKFLTCKAYTSGKLLK</sequence>
<reference evidence="1" key="1">
    <citation type="submission" date="2015-12" db="EMBL/GenBank/DDBJ databases">
        <title>De novo transcriptome assembly of four potential Pierce s Disease insect vectors from Arizona vineyards.</title>
        <authorList>
            <person name="Tassone E.E."/>
        </authorList>
    </citation>
    <scope>NUCLEOTIDE SEQUENCE</scope>
</reference>
<dbReference type="GO" id="GO:0004526">
    <property type="term" value="F:ribonuclease P activity"/>
    <property type="evidence" value="ECO:0007669"/>
    <property type="project" value="TreeGrafter"/>
</dbReference>
<dbReference type="GO" id="GO:0000172">
    <property type="term" value="C:ribonuclease MRP complex"/>
    <property type="evidence" value="ECO:0007669"/>
    <property type="project" value="TreeGrafter"/>
</dbReference>
<evidence type="ECO:0000313" key="1">
    <source>
        <dbReference type="EMBL" id="JAS23396.1"/>
    </source>
</evidence>
<gene>
    <name evidence="1" type="ORF">g.31802</name>
</gene>
<name>A0A1B6DCK5_9HEMI</name>
<dbReference type="InterPro" id="IPR013893">
    <property type="entry name" value="RNase_P_Rpp40"/>
</dbReference>
<dbReference type="GO" id="GO:0000171">
    <property type="term" value="F:ribonuclease MRP activity"/>
    <property type="evidence" value="ECO:0007669"/>
    <property type="project" value="TreeGrafter"/>
</dbReference>
<proteinExistence type="predicted"/>
<organism evidence="1">
    <name type="scientific">Clastoptera arizonana</name>
    <name type="common">Arizona spittle bug</name>
    <dbReference type="NCBI Taxonomy" id="38151"/>
    <lineage>
        <taxon>Eukaryota</taxon>
        <taxon>Metazoa</taxon>
        <taxon>Ecdysozoa</taxon>
        <taxon>Arthropoda</taxon>
        <taxon>Hexapoda</taxon>
        <taxon>Insecta</taxon>
        <taxon>Pterygota</taxon>
        <taxon>Neoptera</taxon>
        <taxon>Paraneoptera</taxon>
        <taxon>Hemiptera</taxon>
        <taxon>Auchenorrhyncha</taxon>
        <taxon>Cercopoidea</taxon>
        <taxon>Clastopteridae</taxon>
        <taxon>Clastoptera</taxon>
    </lineage>
</organism>
<dbReference type="PANTHER" id="PTHR15396:SF1">
    <property type="entry name" value="RIBONUCLEASE P PROTEIN SUBUNIT P40"/>
    <property type="match status" value="1"/>
</dbReference>
<dbReference type="EMBL" id="GEDC01013902">
    <property type="protein sequence ID" value="JAS23396.1"/>
    <property type="molecule type" value="Transcribed_RNA"/>
</dbReference>
<accession>A0A1B6DCK5</accession>
<protein>
    <submittedName>
        <fullName evidence="1">Uncharacterized protein</fullName>
    </submittedName>
</protein>
<dbReference type="GO" id="GO:0001682">
    <property type="term" value="P:tRNA 5'-leader removal"/>
    <property type="evidence" value="ECO:0007669"/>
    <property type="project" value="InterPro"/>
</dbReference>
<dbReference type="Pfam" id="PF08584">
    <property type="entry name" value="Ribonuc_P_40"/>
    <property type="match status" value="1"/>
</dbReference>
<dbReference type="GO" id="GO:0000447">
    <property type="term" value="P:endonucleolytic cleavage in ITS1 to separate SSU-rRNA from 5.8S rRNA and LSU-rRNA from tricistronic rRNA transcript (SSU-rRNA, 5.8S rRNA, LSU-rRNA)"/>
    <property type="evidence" value="ECO:0007669"/>
    <property type="project" value="TreeGrafter"/>
</dbReference>
<dbReference type="AlphaFoldDB" id="A0A1B6DCK5"/>
<dbReference type="PANTHER" id="PTHR15396">
    <property type="entry name" value="RIBONUCLEASE P PROTEIN SUBUNIT P40"/>
    <property type="match status" value="1"/>
</dbReference>